<dbReference type="EMBL" id="CACRXK020001976">
    <property type="protein sequence ID" value="CAB3992087.1"/>
    <property type="molecule type" value="Genomic_DNA"/>
</dbReference>
<reference evidence="1" key="1">
    <citation type="submission" date="2020-04" db="EMBL/GenBank/DDBJ databases">
        <authorList>
            <person name="Alioto T."/>
            <person name="Alioto T."/>
            <person name="Gomez Garrido J."/>
        </authorList>
    </citation>
    <scope>NUCLEOTIDE SEQUENCE</scope>
    <source>
        <strain evidence="1">A484AB</strain>
    </source>
</reference>
<proteinExistence type="predicted"/>
<evidence type="ECO:0000313" key="1">
    <source>
        <dbReference type="EMBL" id="CAB3992087.1"/>
    </source>
</evidence>
<comment type="caution">
    <text evidence="1">The sequence shown here is derived from an EMBL/GenBank/DDBJ whole genome shotgun (WGS) entry which is preliminary data.</text>
</comment>
<evidence type="ECO:0000313" key="2">
    <source>
        <dbReference type="Proteomes" id="UP001152795"/>
    </source>
</evidence>
<protein>
    <submittedName>
        <fullName evidence="1">Uncharacterized protein</fullName>
    </submittedName>
</protein>
<dbReference type="Proteomes" id="UP001152795">
    <property type="component" value="Unassembled WGS sequence"/>
</dbReference>
<name>A0A7D9DSW8_PARCT</name>
<accession>A0A7D9DSW8</accession>
<organism evidence="1 2">
    <name type="scientific">Paramuricea clavata</name>
    <name type="common">Red gorgonian</name>
    <name type="synonym">Violescent sea-whip</name>
    <dbReference type="NCBI Taxonomy" id="317549"/>
    <lineage>
        <taxon>Eukaryota</taxon>
        <taxon>Metazoa</taxon>
        <taxon>Cnidaria</taxon>
        <taxon>Anthozoa</taxon>
        <taxon>Octocorallia</taxon>
        <taxon>Malacalcyonacea</taxon>
        <taxon>Plexauridae</taxon>
        <taxon>Paramuricea</taxon>
    </lineage>
</organism>
<dbReference type="AlphaFoldDB" id="A0A7D9DSW8"/>
<dbReference type="OrthoDB" id="10534951at2759"/>
<keyword evidence="2" id="KW-1185">Reference proteome</keyword>
<gene>
    <name evidence="1" type="ORF">PACLA_8A057178</name>
</gene>
<sequence length="587" mass="66381">MAGIIKSSLGLLFNKARDAAASKLFEGDLTDENFRGVIAREINEINKKLGALARKDLLSSLQFLKEGLNRLAMAMQKKSMNSDTPTTSQNVQAITSPAVAELMSVDGASTSQQRLNKAFTISHAVARKLEVVSLERLGNAKKSFECCRIDATRAFANEALSIDDRIMATKLRIVSRILESFLDDPEAGGGDCLLYLEELHSLPAVREMYSVHLALGRGFKYYLKSFFNQKERKRKVETVRSINTAVFDFIAGFTTKTFCHGVNWPTIELRNEIYHNIYSKERIAMRQAELNEYCRMEARWPDIEIVSESRAQTWCWLDYGPNRGTVFIHRPFVPTEGDDEANLVEFWNIIHTGSEVIDALCLATDESFWVYVLAVYESPNSALVFSILVFVSDGKLFKRIRTDLDCDSNSSDIGVFAIHTFQCKIAVLREQFDCLRVNFIDFSTGQTYHTISLPPQLQDVDCSFKPYLSILNESDIMVTRSNDQNVYIYTNEGQLKQTIPLEVEFRVLGVAFNAVSEEVLVLTSAFFETSSPEEQLLGYRLLVYSTTGALQDSYGLSKSLLGDYPLFVNYPEGRVALVRKNRFQIRL</sequence>